<keyword evidence="1" id="KW-0489">Methyltransferase</keyword>
<dbReference type="Pfam" id="PF09273">
    <property type="entry name" value="Rubis-subs-bind"/>
    <property type="match status" value="1"/>
</dbReference>
<organism evidence="6 7">
    <name type="scientific">Volvox africanus</name>
    <dbReference type="NCBI Taxonomy" id="51714"/>
    <lineage>
        <taxon>Eukaryota</taxon>
        <taxon>Viridiplantae</taxon>
        <taxon>Chlorophyta</taxon>
        <taxon>core chlorophytes</taxon>
        <taxon>Chlorophyceae</taxon>
        <taxon>CS clade</taxon>
        <taxon>Chlamydomonadales</taxon>
        <taxon>Volvocaceae</taxon>
        <taxon>Volvox</taxon>
    </lineage>
</organism>
<reference evidence="6" key="1">
    <citation type="journal article" date="2021" name="Proc. Natl. Acad. Sci. U.S.A.">
        <title>Three genomes in the algal genus Volvox reveal the fate of a haploid sex-determining region after a transition to homothallism.</title>
        <authorList>
            <person name="Yamamoto K."/>
            <person name="Hamaji T."/>
            <person name="Kawai-Toyooka H."/>
            <person name="Matsuzaki R."/>
            <person name="Takahashi F."/>
            <person name="Nishimura Y."/>
            <person name="Kawachi M."/>
            <person name="Noguchi H."/>
            <person name="Minakuchi Y."/>
            <person name="Umen J.G."/>
            <person name="Toyoda A."/>
            <person name="Nozaki H."/>
        </authorList>
    </citation>
    <scope>NUCLEOTIDE SEQUENCE</scope>
    <source>
        <strain evidence="6">NIES-3780</strain>
    </source>
</reference>
<dbReference type="Gene3D" id="3.90.1410.10">
    <property type="entry name" value="set domain protein methyltransferase, domain 1"/>
    <property type="match status" value="1"/>
</dbReference>
<sequence>SIFVFPSWAYVLSQDYMLRGPRPFSTGSCRANCRRWHSNQQRLAPLMATKTAAAKQDVGLTLTMSDALALSERIRQLKDCLPGLKSDSVGVQRMPGDVGERVALVAARDIREREVVMTIPEKLAVTSVDAETHDVVGPLAAECSELTALTLWLVAERARGAASAYAGLLSTFPEATLSPLLWEDTELMELLAGSPVLAEARVRRDAMRQQWSALEPRLRADPNRFSSDIFSERAFYRAFSVVVAHACFLPSANCFALLPLASSMGRTGNNNGCDLDFDGQTNAVVVTAARPYRSGSELLLNDGRPNGELLLATGGLQEGNTSDFLDWPAGLLPADKYFMLKSQVLETLGFGQRENFPVYADRMPIQLLAYLRLSRLADPALLAKVSFEKDVELSQMNEYEILQILMGDCRERLAAYSKSYEEDVKIAQDPDLSPKERLAVKLRLGEKRIINATMEAVRRRLAPIRGIPTKSGALQDPNSDLKEIFDTIENLPKAPLRLLEGFVSWARGEQDPDWGKKPGQGRGQVRK</sequence>
<dbReference type="GO" id="GO:0016279">
    <property type="term" value="F:protein-lysine N-methyltransferase activity"/>
    <property type="evidence" value="ECO:0007669"/>
    <property type="project" value="TreeGrafter"/>
</dbReference>
<dbReference type="Gene3D" id="3.90.1420.10">
    <property type="entry name" value="Rubisco LSMT, substrate-binding domain"/>
    <property type="match status" value="1"/>
</dbReference>
<feature type="compositionally biased region" description="Gly residues" evidence="4">
    <location>
        <begin position="518"/>
        <end position="527"/>
    </location>
</feature>
<dbReference type="PANTHER" id="PTHR13271">
    <property type="entry name" value="UNCHARACTERIZED PUTATIVE METHYLTRANSFERASE"/>
    <property type="match status" value="1"/>
</dbReference>
<dbReference type="InterPro" id="IPR046341">
    <property type="entry name" value="SET_dom_sf"/>
</dbReference>
<comment type="caution">
    <text evidence="6">The sequence shown here is derived from an EMBL/GenBank/DDBJ whole genome shotgun (WGS) entry which is preliminary data.</text>
</comment>
<dbReference type="EMBL" id="BNCO01000004">
    <property type="protein sequence ID" value="GIL46800.1"/>
    <property type="molecule type" value="Genomic_DNA"/>
</dbReference>
<dbReference type="Proteomes" id="UP000747399">
    <property type="component" value="Unassembled WGS sequence"/>
</dbReference>
<evidence type="ECO:0000313" key="7">
    <source>
        <dbReference type="Proteomes" id="UP000747399"/>
    </source>
</evidence>
<feature type="non-terminal residue" evidence="6">
    <location>
        <position position="527"/>
    </location>
</feature>
<dbReference type="GO" id="GO:0032259">
    <property type="term" value="P:methylation"/>
    <property type="evidence" value="ECO:0007669"/>
    <property type="project" value="UniProtKB-KW"/>
</dbReference>
<dbReference type="InterPro" id="IPR015353">
    <property type="entry name" value="Rubisco_LSMT_subst-bd"/>
</dbReference>
<evidence type="ECO:0000256" key="1">
    <source>
        <dbReference type="ARBA" id="ARBA00022603"/>
    </source>
</evidence>
<dbReference type="PANTHER" id="PTHR13271:SF93">
    <property type="entry name" value="SET DOMAIN-CONTAINING PROTEIN"/>
    <property type="match status" value="1"/>
</dbReference>
<dbReference type="InterPro" id="IPR050600">
    <property type="entry name" value="SETD3_SETD6_MTase"/>
</dbReference>
<evidence type="ECO:0000256" key="2">
    <source>
        <dbReference type="ARBA" id="ARBA00022679"/>
    </source>
</evidence>
<feature type="region of interest" description="Disordered" evidence="4">
    <location>
        <begin position="508"/>
        <end position="527"/>
    </location>
</feature>
<accession>A0A8J4AUW5</accession>
<dbReference type="InterPro" id="IPR036464">
    <property type="entry name" value="Rubisco_LSMT_subst-bd_sf"/>
</dbReference>
<keyword evidence="7" id="KW-1185">Reference proteome</keyword>
<name>A0A8J4AUW5_9CHLO</name>
<dbReference type="AlphaFoldDB" id="A0A8J4AUW5"/>
<feature type="domain" description="Rubisco LSMT substrate-binding" evidence="5">
    <location>
        <begin position="333"/>
        <end position="450"/>
    </location>
</feature>
<keyword evidence="3" id="KW-0949">S-adenosyl-L-methionine</keyword>
<dbReference type="SUPFAM" id="SSF82199">
    <property type="entry name" value="SET domain"/>
    <property type="match status" value="1"/>
</dbReference>
<gene>
    <name evidence="6" type="ORF">Vafri_3683</name>
</gene>
<evidence type="ECO:0000259" key="5">
    <source>
        <dbReference type="Pfam" id="PF09273"/>
    </source>
</evidence>
<evidence type="ECO:0000313" key="6">
    <source>
        <dbReference type="EMBL" id="GIL46800.1"/>
    </source>
</evidence>
<protein>
    <recommendedName>
        <fullName evidence="5">Rubisco LSMT substrate-binding domain-containing protein</fullName>
    </recommendedName>
</protein>
<proteinExistence type="predicted"/>
<evidence type="ECO:0000256" key="3">
    <source>
        <dbReference type="ARBA" id="ARBA00022691"/>
    </source>
</evidence>
<dbReference type="SUPFAM" id="SSF81822">
    <property type="entry name" value="RuBisCo LSMT C-terminal, substrate-binding domain"/>
    <property type="match status" value="1"/>
</dbReference>
<keyword evidence="2" id="KW-0808">Transferase</keyword>
<evidence type="ECO:0000256" key="4">
    <source>
        <dbReference type="SAM" id="MobiDB-lite"/>
    </source>
</evidence>